<dbReference type="Gene3D" id="3.40.50.720">
    <property type="entry name" value="NAD(P)-binding Rossmann-like Domain"/>
    <property type="match status" value="1"/>
</dbReference>
<evidence type="ECO:0000313" key="2">
    <source>
        <dbReference type="EMBL" id="SFO19676.1"/>
    </source>
</evidence>
<gene>
    <name evidence="2" type="ORF">SAMN04488519_104251</name>
</gene>
<dbReference type="Pfam" id="PF03446">
    <property type="entry name" value="NAD_binding_2"/>
    <property type="match status" value="1"/>
</dbReference>
<dbReference type="PANTHER" id="PTHR48079:SF6">
    <property type="entry name" value="NAD(P)-BINDING DOMAIN-CONTAINING PROTEIN-RELATED"/>
    <property type="match status" value="1"/>
</dbReference>
<dbReference type="InterPro" id="IPR051783">
    <property type="entry name" value="NAD(P)-dependent_oxidoreduct"/>
</dbReference>
<keyword evidence="3" id="KW-1185">Reference proteome</keyword>
<evidence type="ECO:0000259" key="1">
    <source>
        <dbReference type="Pfam" id="PF03446"/>
    </source>
</evidence>
<dbReference type="GO" id="GO:0004029">
    <property type="term" value="F:aldehyde dehydrogenase (NAD+) activity"/>
    <property type="evidence" value="ECO:0007669"/>
    <property type="project" value="TreeGrafter"/>
</dbReference>
<reference evidence="3" key="1">
    <citation type="submission" date="2016-10" db="EMBL/GenBank/DDBJ databases">
        <authorList>
            <person name="Varghese N."/>
            <person name="Submissions S."/>
        </authorList>
    </citation>
    <scope>NUCLEOTIDE SEQUENCE [LARGE SCALE GENOMIC DNA]</scope>
    <source>
        <strain evidence="3">DSM 15282</strain>
    </source>
</reference>
<feature type="domain" description="6-phosphogluconate dehydrogenase NADP-binding" evidence="1">
    <location>
        <begin position="3"/>
        <end position="48"/>
    </location>
</feature>
<organism evidence="2 3">
    <name type="scientific">Algoriphagus ornithinivorans</name>
    <dbReference type="NCBI Taxonomy" id="226506"/>
    <lineage>
        <taxon>Bacteria</taxon>
        <taxon>Pseudomonadati</taxon>
        <taxon>Bacteroidota</taxon>
        <taxon>Cytophagia</taxon>
        <taxon>Cytophagales</taxon>
        <taxon>Cyclobacteriaceae</taxon>
        <taxon>Algoriphagus</taxon>
    </lineage>
</organism>
<sequence length="276" mass="30980">MNKISIIGLGWLGLPLAKNLQEKGYEVIGSTTTGEKVKKLESEGISSVQFSLEPYPKGLGFQKLFEAEILVITIPPRSRTQSGEQYLEELKFLKSMLQNTSVKKLVFVSSTGIYPEKNQAEKYTEESELDPSITGNKTLWKAEQLMSQDKSYELTIVRFGGLMGEERVPGKYFAGKENVEGHSRVNYIHQDDAVGIITWIIEKNLWNETFNGVAPIHPLKREVIEKSAQDTGLAPPKSFQSSAEGENRLISSEKIIQTGYSFTYANPLDFSYNLKK</sequence>
<evidence type="ECO:0000313" key="3">
    <source>
        <dbReference type="Proteomes" id="UP000199564"/>
    </source>
</evidence>
<dbReference type="InterPro" id="IPR006115">
    <property type="entry name" value="6PGDH_NADP-bd"/>
</dbReference>
<dbReference type="STRING" id="226506.SAMN04488519_104251"/>
<dbReference type="GO" id="GO:0050661">
    <property type="term" value="F:NADP binding"/>
    <property type="evidence" value="ECO:0007669"/>
    <property type="project" value="InterPro"/>
</dbReference>
<dbReference type="RefSeq" id="WP_091652714.1">
    <property type="nucleotide sequence ID" value="NZ_FOVW01000004.1"/>
</dbReference>
<proteinExistence type="predicted"/>
<accession>A0A1I5F7R2</accession>
<dbReference type="SUPFAM" id="SSF51735">
    <property type="entry name" value="NAD(P)-binding Rossmann-fold domains"/>
    <property type="match status" value="1"/>
</dbReference>
<dbReference type="AlphaFoldDB" id="A0A1I5F7R2"/>
<dbReference type="Proteomes" id="UP000199564">
    <property type="component" value="Unassembled WGS sequence"/>
</dbReference>
<dbReference type="EMBL" id="FOVW01000004">
    <property type="protein sequence ID" value="SFO19676.1"/>
    <property type="molecule type" value="Genomic_DNA"/>
</dbReference>
<dbReference type="InterPro" id="IPR036291">
    <property type="entry name" value="NAD(P)-bd_dom_sf"/>
</dbReference>
<name>A0A1I5F7R2_9BACT</name>
<protein>
    <submittedName>
        <fullName evidence="2">Nucleoside-diphosphate-sugar epimerase</fullName>
    </submittedName>
</protein>
<dbReference type="GO" id="GO:0005737">
    <property type="term" value="C:cytoplasm"/>
    <property type="evidence" value="ECO:0007669"/>
    <property type="project" value="TreeGrafter"/>
</dbReference>
<dbReference type="PANTHER" id="PTHR48079">
    <property type="entry name" value="PROTEIN YEEZ"/>
    <property type="match status" value="1"/>
</dbReference>